<sequence length="313" mass="33729">MKRILIPAIVALLLSGCSIPFLSKKNSGLKVTSSPESTVILDGQQLGTTPLEKDGLAPGKHRLVLSPTSGAASWETEITLNEKLQTVVDRRFGASDSQSEDFVLFLEKTPASQSQLSIVTIPDRAIVRLNGQPKGFSPVTTSVTPAGTYEVTVSSAGYQEKKIPVLILDNHRLLITVQLARAALLPSPTPEASDSAQPEENLTPTTTPGKTAAKTTPTPTPATKPKTTPTPSVAPARPYVEILKTGTTAIKEAPKNDWLRVREQANQSSEVLTYVYAGETYKFLDSTDAGWYQIELPDAKTGWISGQYAKLFR</sequence>
<reference evidence="3 4" key="1">
    <citation type="journal article" date="2015" name="Nature">
        <title>rRNA introns, odd ribosomes, and small enigmatic genomes across a large radiation of phyla.</title>
        <authorList>
            <person name="Brown C.T."/>
            <person name="Hug L.A."/>
            <person name="Thomas B.C."/>
            <person name="Sharon I."/>
            <person name="Castelle C.J."/>
            <person name="Singh A."/>
            <person name="Wilkins M.J."/>
            <person name="Williams K.H."/>
            <person name="Banfield J.F."/>
        </authorList>
    </citation>
    <scope>NUCLEOTIDE SEQUENCE [LARGE SCALE GENOMIC DNA]</scope>
</reference>
<dbReference type="PANTHER" id="PTHR36194">
    <property type="entry name" value="S-LAYER-LIKE PROTEIN"/>
    <property type="match status" value="1"/>
</dbReference>
<feature type="region of interest" description="Disordered" evidence="1">
    <location>
        <begin position="186"/>
        <end position="234"/>
    </location>
</feature>
<dbReference type="PROSITE" id="PS51257">
    <property type="entry name" value="PROKAR_LIPOPROTEIN"/>
    <property type="match status" value="1"/>
</dbReference>
<protein>
    <submittedName>
        <fullName evidence="3">Metallophosphoesterase</fullName>
    </submittedName>
</protein>
<comment type="caution">
    <text evidence="3">The sequence shown here is derived from an EMBL/GenBank/DDBJ whole genome shotgun (WGS) entry which is preliminary data.</text>
</comment>
<dbReference type="Pfam" id="PF08239">
    <property type="entry name" value="SH3_3"/>
    <property type="match status" value="1"/>
</dbReference>
<evidence type="ECO:0000259" key="2">
    <source>
        <dbReference type="PROSITE" id="PS51781"/>
    </source>
</evidence>
<gene>
    <name evidence="3" type="ORF">UW60_C0035G0008</name>
</gene>
<dbReference type="PANTHER" id="PTHR36194:SF1">
    <property type="entry name" value="S-LAYER-LIKE PROTEIN"/>
    <property type="match status" value="1"/>
</dbReference>
<dbReference type="Pfam" id="PF08308">
    <property type="entry name" value="PEGA"/>
    <property type="match status" value="2"/>
</dbReference>
<feature type="compositionally biased region" description="Polar residues" evidence="1">
    <location>
        <begin position="190"/>
        <end position="202"/>
    </location>
</feature>
<dbReference type="AlphaFoldDB" id="A0A0G1J364"/>
<evidence type="ECO:0000256" key="1">
    <source>
        <dbReference type="SAM" id="MobiDB-lite"/>
    </source>
</evidence>
<evidence type="ECO:0000313" key="3">
    <source>
        <dbReference type="EMBL" id="KKT65778.1"/>
    </source>
</evidence>
<feature type="domain" description="SH3b" evidence="2">
    <location>
        <begin position="246"/>
        <end position="313"/>
    </location>
</feature>
<name>A0A0G1J364_9BACT</name>
<dbReference type="EMBL" id="LCIY01000035">
    <property type="protein sequence ID" value="KKT65778.1"/>
    <property type="molecule type" value="Genomic_DNA"/>
</dbReference>
<proteinExistence type="predicted"/>
<evidence type="ECO:0000313" key="4">
    <source>
        <dbReference type="Proteomes" id="UP000034826"/>
    </source>
</evidence>
<accession>A0A0G1J364</accession>
<dbReference type="InterPro" id="IPR013229">
    <property type="entry name" value="PEGA"/>
</dbReference>
<dbReference type="Proteomes" id="UP000034826">
    <property type="component" value="Unassembled WGS sequence"/>
</dbReference>
<dbReference type="PATRIC" id="fig|1618564.3.peg.814"/>
<dbReference type="Gene3D" id="2.30.30.40">
    <property type="entry name" value="SH3 Domains"/>
    <property type="match status" value="1"/>
</dbReference>
<feature type="compositionally biased region" description="Low complexity" evidence="1">
    <location>
        <begin position="203"/>
        <end position="231"/>
    </location>
</feature>
<dbReference type="InterPro" id="IPR003646">
    <property type="entry name" value="SH3-like_bac-type"/>
</dbReference>
<organism evidence="3 4">
    <name type="scientific">Candidatus Woesebacteria bacterium GW2011_GWA2_44_33</name>
    <dbReference type="NCBI Taxonomy" id="1618564"/>
    <lineage>
        <taxon>Bacteria</taxon>
        <taxon>Candidatus Woeseibacteriota</taxon>
    </lineage>
</organism>
<dbReference type="PROSITE" id="PS51781">
    <property type="entry name" value="SH3B"/>
    <property type="match status" value="1"/>
</dbReference>